<dbReference type="PANTHER" id="PTHR43832">
    <property type="match status" value="1"/>
</dbReference>
<dbReference type="InterPro" id="IPR041698">
    <property type="entry name" value="Methyltransf_25"/>
</dbReference>
<dbReference type="InterPro" id="IPR029063">
    <property type="entry name" value="SAM-dependent_MTases_sf"/>
</dbReference>
<evidence type="ECO:0000259" key="1">
    <source>
        <dbReference type="Pfam" id="PF13649"/>
    </source>
</evidence>
<dbReference type="CDD" id="cd02440">
    <property type="entry name" value="AdoMet_MTases"/>
    <property type="match status" value="1"/>
</dbReference>
<sequence length="264" mass="28632">MLHQRIQEIDARLNDVASAAAAEHASLFAPRELEFLERILAGGVAKYVDRLIAAGMADHRAVLDAGCGFGQWSIALCLLNTSVVAVDRHPGRTAFLSSVAGEFGLDNISVHTGDVTATGFDDAAFDAVFSYSVLPFAPWREAIDEYTRVLGKGGRLYVNANGLGWYAYLWREQHNKTDSYDPQAIAARALTNTLAYRNTGSGEPGHDIIIEPDELVSALQGRAYTDIEWGEEGTVTLPGKDKKPFACGSYNGMTAIYEILATRS</sequence>
<dbReference type="EMBL" id="AP026708">
    <property type="protein sequence ID" value="BDQ34706.1"/>
    <property type="molecule type" value="Genomic_DNA"/>
</dbReference>
<organism evidence="2 3">
    <name type="scientific">Pseudodesulfovibrio portus</name>
    <dbReference type="NCBI Taxonomy" id="231439"/>
    <lineage>
        <taxon>Bacteria</taxon>
        <taxon>Pseudomonadati</taxon>
        <taxon>Thermodesulfobacteriota</taxon>
        <taxon>Desulfovibrionia</taxon>
        <taxon>Desulfovibrionales</taxon>
        <taxon>Desulfovibrionaceae</taxon>
    </lineage>
</organism>
<dbReference type="Gene3D" id="3.40.50.150">
    <property type="entry name" value="Vaccinia Virus protein VP39"/>
    <property type="match status" value="1"/>
</dbReference>
<feature type="domain" description="Methyltransferase" evidence="1">
    <location>
        <begin position="62"/>
        <end position="154"/>
    </location>
</feature>
<proteinExistence type="predicted"/>
<reference evidence="2" key="1">
    <citation type="submission" date="2022-08" db="EMBL/GenBank/DDBJ databases">
        <title>Genome Sequence of the sulphate-reducing bacterium, Pseudodesulfovibrio portus JCM14722.</title>
        <authorList>
            <person name="Kondo R."/>
            <person name="Kataoka T."/>
        </authorList>
    </citation>
    <scope>NUCLEOTIDE SEQUENCE</scope>
    <source>
        <strain evidence="2">JCM 14722</strain>
    </source>
</reference>
<dbReference type="SUPFAM" id="SSF53335">
    <property type="entry name" value="S-adenosyl-L-methionine-dependent methyltransferases"/>
    <property type="match status" value="1"/>
</dbReference>
<accession>A0ABM8ATC6</accession>
<evidence type="ECO:0000313" key="3">
    <source>
        <dbReference type="Proteomes" id="UP001061361"/>
    </source>
</evidence>
<protein>
    <recommendedName>
        <fullName evidence="1">Methyltransferase domain-containing protein</fullName>
    </recommendedName>
</protein>
<dbReference type="Pfam" id="PF13649">
    <property type="entry name" value="Methyltransf_25"/>
    <property type="match status" value="1"/>
</dbReference>
<name>A0ABM8ATC6_9BACT</name>
<dbReference type="Proteomes" id="UP001061361">
    <property type="component" value="Chromosome"/>
</dbReference>
<dbReference type="PANTHER" id="PTHR43832:SF1">
    <property type="entry name" value="S-ADENOSYL-L-METHIONINE-DEPENDENT METHYLTRANSFERASES SUPERFAMILY PROTEIN"/>
    <property type="match status" value="1"/>
</dbReference>
<keyword evidence="3" id="KW-1185">Reference proteome</keyword>
<dbReference type="RefSeq" id="WP_264981600.1">
    <property type="nucleotide sequence ID" value="NZ_AP026708.1"/>
</dbReference>
<evidence type="ECO:0000313" key="2">
    <source>
        <dbReference type="EMBL" id="BDQ34706.1"/>
    </source>
</evidence>
<gene>
    <name evidence="2" type="ORF">JCM14722_22480</name>
</gene>